<proteinExistence type="predicted"/>
<name>A0ABV5YGI3_9ACTN</name>
<protein>
    <submittedName>
        <fullName evidence="2">DUF5005 domain-containing protein</fullName>
    </submittedName>
</protein>
<feature type="signal peptide" evidence="1">
    <location>
        <begin position="1"/>
        <end position="28"/>
    </location>
</feature>
<evidence type="ECO:0000313" key="2">
    <source>
        <dbReference type="EMBL" id="MFB9834158.1"/>
    </source>
</evidence>
<organism evidence="2 3">
    <name type="scientific">Actinoallomurus acaciae</name>
    <dbReference type="NCBI Taxonomy" id="502577"/>
    <lineage>
        <taxon>Bacteria</taxon>
        <taxon>Bacillati</taxon>
        <taxon>Actinomycetota</taxon>
        <taxon>Actinomycetes</taxon>
        <taxon>Streptosporangiales</taxon>
        <taxon>Thermomonosporaceae</taxon>
        <taxon>Actinoallomurus</taxon>
    </lineage>
</organism>
<accession>A0ABV5YGI3</accession>
<keyword evidence="1" id="KW-0732">Signal</keyword>
<dbReference type="EMBL" id="JBHLZP010000124">
    <property type="protein sequence ID" value="MFB9834158.1"/>
    <property type="molecule type" value="Genomic_DNA"/>
</dbReference>
<feature type="chain" id="PRO_5047027150" evidence="1">
    <location>
        <begin position="29"/>
        <end position="390"/>
    </location>
</feature>
<evidence type="ECO:0000313" key="3">
    <source>
        <dbReference type="Proteomes" id="UP001589627"/>
    </source>
</evidence>
<dbReference type="Proteomes" id="UP001589627">
    <property type="component" value="Unassembled WGS sequence"/>
</dbReference>
<evidence type="ECO:0000256" key="1">
    <source>
        <dbReference type="SAM" id="SignalP"/>
    </source>
</evidence>
<dbReference type="RefSeq" id="WP_378203212.1">
    <property type="nucleotide sequence ID" value="NZ_JBHLZP010000124.1"/>
</dbReference>
<gene>
    <name evidence="2" type="ORF">ACFFNX_18400</name>
</gene>
<sequence>MRSSTPLVPAIVAGLLALGPVAPVAAQAAAPAAEQQVCAGVPAPKLRSVRPDARLTGLFTNYGNSNRRLDDWTGADGTYSVRLRDGRDLWIYSDTFLGRVNADGTRPPTVDDGGTTPFINNSFILQQGDRLTTEHGGTAKNPTALLPPPDKDHWYWAGDATVAGDKVEVTYQEYERFGPGTWDWRWSRNVVARFSQKHLSKPLSVTPLPSGRQVAWASALRRDGDYTYVYGVEDHDATKYMHIARVRGESLLGPWEYYAGNGTWSTSEQDSVPVMDGVANEYSVSRRGRVYVLVTHDTTQRLGNEIVAYYSCTPYGPFVDRTHVYSTPETGPDGTYHDANVFTYNAHAHPEIARPHGDLVVSYNVNSLEPTDLYANAGIYRARFLDLAFG</sequence>
<comment type="caution">
    <text evidence="2">The sequence shown here is derived from an EMBL/GenBank/DDBJ whole genome shotgun (WGS) entry which is preliminary data.</text>
</comment>
<keyword evidence="3" id="KW-1185">Reference proteome</keyword>
<reference evidence="2 3" key="1">
    <citation type="submission" date="2024-09" db="EMBL/GenBank/DDBJ databases">
        <authorList>
            <person name="Sun Q."/>
            <person name="Mori K."/>
        </authorList>
    </citation>
    <scope>NUCLEOTIDE SEQUENCE [LARGE SCALE GENOMIC DNA]</scope>
    <source>
        <strain evidence="2 3">TBRC 0563</strain>
    </source>
</reference>